<dbReference type="PRINTS" id="PR00344">
    <property type="entry name" value="BCTRLSENSOR"/>
</dbReference>
<gene>
    <name evidence="7" type="ORF">MKQ68_12315</name>
</gene>
<dbReference type="InterPro" id="IPR003594">
    <property type="entry name" value="HATPase_dom"/>
</dbReference>
<proteinExistence type="predicted"/>
<dbReference type="InterPro" id="IPR036890">
    <property type="entry name" value="HATPase_C_sf"/>
</dbReference>
<dbReference type="InterPro" id="IPR011110">
    <property type="entry name" value="Reg_prop"/>
</dbReference>
<dbReference type="SUPFAM" id="SSF63829">
    <property type="entry name" value="Calcium-dependent phosphotriesterase"/>
    <property type="match status" value="1"/>
</dbReference>
<dbReference type="SUPFAM" id="SSF55874">
    <property type="entry name" value="ATPase domain of HSP90 chaperone/DNA topoisomerase II/histidine kinase"/>
    <property type="match status" value="1"/>
</dbReference>
<keyword evidence="5" id="KW-1133">Transmembrane helix</keyword>
<keyword evidence="3" id="KW-0597">Phosphoprotein</keyword>
<dbReference type="InterPro" id="IPR036097">
    <property type="entry name" value="HisK_dim/P_sf"/>
</dbReference>
<keyword evidence="5" id="KW-0472">Membrane</keyword>
<dbReference type="Pfam" id="PF07495">
    <property type="entry name" value="Y_Y_Y"/>
    <property type="match status" value="1"/>
</dbReference>
<dbReference type="Gene3D" id="2.60.40.10">
    <property type="entry name" value="Immunoglobulins"/>
    <property type="match status" value="1"/>
</dbReference>
<evidence type="ECO:0000256" key="1">
    <source>
        <dbReference type="ARBA" id="ARBA00000085"/>
    </source>
</evidence>
<dbReference type="Proteomes" id="UP001162741">
    <property type="component" value="Chromosome"/>
</dbReference>
<feature type="domain" description="Histidine kinase" evidence="6">
    <location>
        <begin position="825"/>
        <end position="1038"/>
    </location>
</feature>
<reference evidence="7" key="1">
    <citation type="submission" date="2022-10" db="EMBL/GenBank/DDBJ databases">
        <title>Chitinophaga sp. nov., isolated from soil.</title>
        <authorList>
            <person name="Jeon C.O."/>
        </authorList>
    </citation>
    <scope>NUCLEOTIDE SEQUENCE</scope>
    <source>
        <strain evidence="7">R8</strain>
    </source>
</reference>
<dbReference type="SMART" id="SM00388">
    <property type="entry name" value="HisKA"/>
    <property type="match status" value="1"/>
</dbReference>
<dbReference type="Pfam" id="PF02518">
    <property type="entry name" value="HATPase_c"/>
    <property type="match status" value="1"/>
</dbReference>
<dbReference type="GO" id="GO:0005524">
    <property type="term" value="F:ATP binding"/>
    <property type="evidence" value="ECO:0007669"/>
    <property type="project" value="UniProtKB-KW"/>
</dbReference>
<comment type="catalytic activity">
    <reaction evidence="1">
        <text>ATP + protein L-histidine = ADP + protein N-phospho-L-histidine.</text>
        <dbReference type="EC" id="2.7.13.3"/>
    </reaction>
</comment>
<sequence length="1044" mass="118571">MTARAQAYNFRHYAVGAGLSNNTIQDIVQDSLGFMWFGTRDGVNRFDGNQFKVYRFADHPTSSSGNNSIHALHLDKSGNLLAATEKELYKYDPQQDVFRFVLTSQYYSFDEITTDGQGNIWMLAGFVLSRYNERTKEYRVFDPLRYFYASSISADKQGKLWVVSVNGLLKQYDEPLDSFYSYDLYAASHAKRSLWIDRIQCTPQNTILVGTQKAGLKIFDINTRQTRDVNLCCEDPERLFIRCFQQVSPTEVWIGTRMGVFIYNPQTDESRVLKKAPGDPGGLPDNNIYSFYKDREGGIWLGTLYQGVGYLPRSFWPFRRYFSNPALASFSGNVVKEIVEDEGGNYWVGTEDAGLNKLDAGTGNAVRHIVNIRTQGFSNNYIYNLLLDGRHLWVSSLENGIDIVDTRTNQLLKHYETSPESGLKSSTTSCIHKTPGGDILVGTTIGVYRFDREKEIFVPIAGLPERDWYLYVMQDSHGDIWTANSNKGVYRLDPQTSKPENFSFSASDETSIASNKVNSIFEDSRGRIWFATENGLCKWNPGSHTFTRYGKAEGFPSNFILAMLEDAQGRLWVTTTQGLVCFNTEEKSAVVYTTANGLLSDQFNFTSAFKDKKGQMFFGSANGLISFDPAEMRQDSFVPPVYFTGMRINNREVVIGEEGSPLQRSLMFLDRITLQHDQSTFSLDFAALGFTAPGDLQYAYRLDGLSEGWVHPEKDRRIHFTQLTPGDYTLRVRTSSSSGVLNGRETVLRITVLPPWWASIWAYGAYALVAALLGYWLLSSYHRKVEDQNKRKIERLEIAQEKELLELQLAKEKETLDSKMTFFTNVAHEIRTPLTLIKLPLAKVIRKTNDNPEVEKSLGIIKRNTDRLVQLTEELLNFQQMEINAFKLSYTRVNINELLTATHQSFESLIEQCELDFELCLPPHTLFAEVDVEACSKIIYNLFSNAVKYADNQVRVALLQRTPDTFSVVVENDGFIIPTDLREKIFEAFYRIKDTDNKGGTGIGLALSRSLAQLHHGSLELQLNKRTNVFELKLPLQHHAAEIA</sequence>
<dbReference type="EMBL" id="CP107006">
    <property type="protein sequence ID" value="UYQ95884.1"/>
    <property type="molecule type" value="Genomic_DNA"/>
</dbReference>
<dbReference type="InterPro" id="IPR005467">
    <property type="entry name" value="His_kinase_dom"/>
</dbReference>
<feature type="coiled-coil region" evidence="4">
    <location>
        <begin position="782"/>
        <end position="815"/>
    </location>
</feature>
<dbReference type="SMART" id="SM00387">
    <property type="entry name" value="HATPase_c"/>
    <property type="match status" value="1"/>
</dbReference>
<dbReference type="EC" id="2.7.13.3" evidence="2"/>
<dbReference type="Gene3D" id="3.30.565.10">
    <property type="entry name" value="Histidine kinase-like ATPase, C-terminal domain"/>
    <property type="match status" value="1"/>
</dbReference>
<evidence type="ECO:0000256" key="4">
    <source>
        <dbReference type="SAM" id="Coils"/>
    </source>
</evidence>
<dbReference type="Pfam" id="PF07494">
    <property type="entry name" value="Reg_prop"/>
    <property type="match status" value="4"/>
</dbReference>
<accession>A0ABY6J882</accession>
<dbReference type="Gene3D" id="1.10.287.130">
    <property type="match status" value="1"/>
</dbReference>
<dbReference type="InterPro" id="IPR003661">
    <property type="entry name" value="HisK_dim/P_dom"/>
</dbReference>
<dbReference type="InterPro" id="IPR011123">
    <property type="entry name" value="Y_Y_Y"/>
</dbReference>
<evidence type="ECO:0000256" key="5">
    <source>
        <dbReference type="SAM" id="Phobius"/>
    </source>
</evidence>
<dbReference type="PANTHER" id="PTHR43547:SF2">
    <property type="entry name" value="HYBRID SIGNAL TRANSDUCTION HISTIDINE KINASE C"/>
    <property type="match status" value="1"/>
</dbReference>
<evidence type="ECO:0000259" key="6">
    <source>
        <dbReference type="PROSITE" id="PS50109"/>
    </source>
</evidence>
<dbReference type="PROSITE" id="PS50109">
    <property type="entry name" value="HIS_KIN"/>
    <property type="match status" value="1"/>
</dbReference>
<dbReference type="PANTHER" id="PTHR43547">
    <property type="entry name" value="TWO-COMPONENT HISTIDINE KINASE"/>
    <property type="match status" value="1"/>
</dbReference>
<evidence type="ECO:0000256" key="3">
    <source>
        <dbReference type="ARBA" id="ARBA00022553"/>
    </source>
</evidence>
<dbReference type="Gene3D" id="2.130.10.10">
    <property type="entry name" value="YVTN repeat-like/Quinoprotein amine dehydrogenase"/>
    <property type="match status" value="2"/>
</dbReference>
<evidence type="ECO:0000313" key="7">
    <source>
        <dbReference type="EMBL" id="UYQ95884.1"/>
    </source>
</evidence>
<protein>
    <recommendedName>
        <fullName evidence="2">histidine kinase</fullName>
        <ecNumber evidence="2">2.7.13.3</ecNumber>
    </recommendedName>
</protein>
<dbReference type="InterPro" id="IPR004358">
    <property type="entry name" value="Sig_transdc_His_kin-like_C"/>
</dbReference>
<keyword evidence="5" id="KW-0812">Transmembrane</keyword>
<feature type="transmembrane region" description="Helical" evidence="5">
    <location>
        <begin position="756"/>
        <end position="778"/>
    </location>
</feature>
<organism evidence="7 8">
    <name type="scientific">Chitinophaga horti</name>
    <dbReference type="NCBI Taxonomy" id="2920382"/>
    <lineage>
        <taxon>Bacteria</taxon>
        <taxon>Pseudomonadati</taxon>
        <taxon>Bacteroidota</taxon>
        <taxon>Chitinophagia</taxon>
        <taxon>Chitinophagales</taxon>
        <taxon>Chitinophagaceae</taxon>
        <taxon>Chitinophaga</taxon>
    </lineage>
</organism>
<dbReference type="CDD" id="cd00075">
    <property type="entry name" value="HATPase"/>
    <property type="match status" value="1"/>
</dbReference>
<dbReference type="Pfam" id="PF00512">
    <property type="entry name" value="HisKA"/>
    <property type="match status" value="1"/>
</dbReference>
<dbReference type="InterPro" id="IPR013783">
    <property type="entry name" value="Ig-like_fold"/>
</dbReference>
<dbReference type="InterPro" id="IPR015943">
    <property type="entry name" value="WD40/YVTN_repeat-like_dom_sf"/>
</dbReference>
<name>A0ABY6J882_9BACT</name>
<dbReference type="SUPFAM" id="SSF50998">
    <property type="entry name" value="Quinoprotein alcohol dehydrogenase-like"/>
    <property type="match status" value="1"/>
</dbReference>
<keyword evidence="7" id="KW-0547">Nucleotide-binding</keyword>
<keyword evidence="4" id="KW-0175">Coiled coil</keyword>
<dbReference type="SUPFAM" id="SSF47384">
    <property type="entry name" value="Homodimeric domain of signal transducing histidine kinase"/>
    <property type="match status" value="1"/>
</dbReference>
<dbReference type="RefSeq" id="WP_264283557.1">
    <property type="nucleotide sequence ID" value="NZ_CP107006.1"/>
</dbReference>
<evidence type="ECO:0000313" key="8">
    <source>
        <dbReference type="Proteomes" id="UP001162741"/>
    </source>
</evidence>
<dbReference type="CDD" id="cd00082">
    <property type="entry name" value="HisKA"/>
    <property type="match status" value="1"/>
</dbReference>
<evidence type="ECO:0000256" key="2">
    <source>
        <dbReference type="ARBA" id="ARBA00012438"/>
    </source>
</evidence>
<keyword evidence="7" id="KW-0067">ATP-binding</keyword>
<dbReference type="InterPro" id="IPR011047">
    <property type="entry name" value="Quinoprotein_ADH-like_sf"/>
</dbReference>
<keyword evidence="8" id="KW-1185">Reference proteome</keyword>